<evidence type="ECO:0000256" key="1">
    <source>
        <dbReference type="ARBA" id="ARBA00004906"/>
    </source>
</evidence>
<dbReference type="SUPFAM" id="SSF56112">
    <property type="entry name" value="Protein kinase-like (PK-like)"/>
    <property type="match status" value="1"/>
</dbReference>
<dbReference type="PROSITE" id="PS50088">
    <property type="entry name" value="ANK_REPEAT"/>
    <property type="match status" value="2"/>
</dbReference>
<dbReference type="InterPro" id="IPR006597">
    <property type="entry name" value="Sel1-like"/>
</dbReference>
<evidence type="ECO:0000256" key="7">
    <source>
        <dbReference type="SAM" id="MobiDB-lite"/>
    </source>
</evidence>
<dbReference type="AlphaFoldDB" id="A0A8J2N5Q6"/>
<dbReference type="Pfam" id="PF00069">
    <property type="entry name" value="Pkinase"/>
    <property type="match status" value="1"/>
</dbReference>
<proteinExistence type="inferred from homology"/>
<dbReference type="Proteomes" id="UP000676310">
    <property type="component" value="Unassembled WGS sequence"/>
</dbReference>
<protein>
    <recommendedName>
        <fullName evidence="8">Protein kinase domain-containing protein</fullName>
    </recommendedName>
</protein>
<dbReference type="SMART" id="SM00220">
    <property type="entry name" value="S_TKc"/>
    <property type="match status" value="1"/>
</dbReference>
<dbReference type="GO" id="GO:0005524">
    <property type="term" value="F:ATP binding"/>
    <property type="evidence" value="ECO:0007669"/>
    <property type="project" value="InterPro"/>
</dbReference>
<evidence type="ECO:0000313" key="9">
    <source>
        <dbReference type="EMBL" id="CAG5158403.1"/>
    </source>
</evidence>
<dbReference type="PROSITE" id="PS50011">
    <property type="entry name" value="PROTEIN_KINASE_DOM"/>
    <property type="match status" value="1"/>
</dbReference>
<dbReference type="Pfam" id="PF12796">
    <property type="entry name" value="Ank_2"/>
    <property type="match status" value="1"/>
</dbReference>
<dbReference type="PRINTS" id="PR01415">
    <property type="entry name" value="ANKYRIN"/>
</dbReference>
<evidence type="ECO:0000256" key="5">
    <source>
        <dbReference type="ARBA" id="ARBA00038500"/>
    </source>
</evidence>
<dbReference type="Gene3D" id="1.25.40.10">
    <property type="entry name" value="Tetratricopeptide repeat domain"/>
    <property type="match status" value="1"/>
</dbReference>
<keyword evidence="3" id="KW-0833">Ubl conjugation pathway</keyword>
<dbReference type="GeneID" id="67016798"/>
<comment type="caution">
    <text evidence="9">The sequence shown here is derived from an EMBL/GenBank/DDBJ whole genome shotgun (WGS) entry which is preliminary data.</text>
</comment>
<sequence>MARPESSRRFQTLPQQPGAAAESSPLGAAQNVAASASSKARALQALLLRTSDTIGTALFREDSRIIDQSAWLDECTVTHVGQGGSFLVRRMEPKSYPPPNTVLTDHKVFIVKSISVDAEVSDDSTLWDAIDIEVRALLHPPFRSHRNIVTLVGLILDPYRQSATYFPDLVLEHATHGSLADFQASKDDPLPMRTKLQLCLDISRGLRILHECNVVHGDLKSENVLVFDDGTGGYLAKLADFGSSFLESSNLATALKVVTKPWEAPEYATTMSAESLKLTDVYSYGLLFWRTVMDGKNPFTLAPLWLTDIRAMDDCKRNSHFSHKAVEVLQSYIPSSVYEELDVCKSVFDCTLQFDPRYRNMDRAYAILERKLSGTENQFPDVRSLAGALPQNENVQPVTLPDPAFDIYELSHRLSWDVQVQFVEHFEEIANVPERAASSQSMSVRGASFALFRCYLHGFGVMVDVKQACFWLTKAAQKEQEMALPLLWRFHDALRCPLTISWREVMMILNLAVSRGYKDCMKDMERMWETLTEEERGEAGRPWVKAQQLYRTFGCGAGLTCFLERNIRQNFHIFDPEQLVQELDASPQSVSQVVVNNLGHGILHYAAASGAVEAVELLLDGYNCDINSLSTDGETPLYCACRSGHFETTQALLHRAANPCLGTHAGATPLHWVSQFDEDKVRLVVDALKCAGANLEAEGGVPNSGPEGIHNPAGTALLRAVGKNSLAAVHALLAAGADPLAGGRLTSPIAFAALLLLPSILDTLLTYVGAYRGPDSLLDRLPRLDEIIGIGSARSMHIENRVTLLGHLFRSNVFDTFAIFRRLPLSLWTQRDWQSKLSTAWNTGYEDIVEAALYHFPPSSSQLVGPLQKAVLRNHEPMVKILLDFGADVQIPFEDSQGRRFTLLQLLCQRLPNIRQGIGVAKFLIDRGIRIETASGGTWPALSLAILARNFDLADFLLTRGADINRILETEYALPGLPGPINVTIFGRAAWIKKEEDVGSFRYLIDKIKSQDTPPSSRPSFFIGSSNAITIFHAVAMISSRSSPGVIGTATRTMMDLLLAIREFNVREKLDHAGEVGITALHVAAMSANDEAAIALLENGADPNLIAMGHFTALDILLLTPRTAPLDAQAAAALRDRISIIERNIRVCGGRRETLGSSAQQPLV</sequence>
<feature type="region of interest" description="Disordered" evidence="7">
    <location>
        <begin position="1"/>
        <end position="26"/>
    </location>
</feature>
<keyword evidence="2" id="KW-0677">Repeat</keyword>
<dbReference type="SMART" id="SM00671">
    <property type="entry name" value="SEL1"/>
    <property type="match status" value="1"/>
</dbReference>
<evidence type="ECO:0000259" key="8">
    <source>
        <dbReference type="PROSITE" id="PS50011"/>
    </source>
</evidence>
<dbReference type="PROSITE" id="PS50297">
    <property type="entry name" value="ANK_REP_REGION"/>
    <property type="match status" value="2"/>
</dbReference>
<dbReference type="RefSeq" id="XP_043168613.1">
    <property type="nucleotide sequence ID" value="XM_043312678.1"/>
</dbReference>
<feature type="repeat" description="ANK" evidence="6">
    <location>
        <begin position="1076"/>
        <end position="1108"/>
    </location>
</feature>
<dbReference type="Gene3D" id="1.25.40.20">
    <property type="entry name" value="Ankyrin repeat-containing domain"/>
    <property type="match status" value="3"/>
</dbReference>
<keyword evidence="10" id="KW-1185">Reference proteome</keyword>
<dbReference type="OrthoDB" id="3918771at2759"/>
<dbReference type="SUPFAM" id="SSF48403">
    <property type="entry name" value="Ankyrin repeat"/>
    <property type="match status" value="2"/>
</dbReference>
<dbReference type="SMART" id="SM00248">
    <property type="entry name" value="ANK"/>
    <property type="match status" value="8"/>
</dbReference>
<feature type="domain" description="Protein kinase" evidence="8">
    <location>
        <begin position="74"/>
        <end position="358"/>
    </location>
</feature>
<dbReference type="GO" id="GO:0004672">
    <property type="term" value="F:protein kinase activity"/>
    <property type="evidence" value="ECO:0007669"/>
    <property type="project" value="InterPro"/>
</dbReference>
<evidence type="ECO:0000256" key="3">
    <source>
        <dbReference type="ARBA" id="ARBA00022786"/>
    </source>
</evidence>
<dbReference type="Pfam" id="PF00023">
    <property type="entry name" value="Ank"/>
    <property type="match status" value="1"/>
</dbReference>
<name>A0A8J2N5Q6_9PLEO</name>
<gene>
    <name evidence="9" type="ORF">ALTATR162_LOCUS5061</name>
</gene>
<evidence type="ECO:0000256" key="4">
    <source>
        <dbReference type="ARBA" id="ARBA00023043"/>
    </source>
</evidence>
<dbReference type="InterPro" id="IPR011990">
    <property type="entry name" value="TPR-like_helical_dom_sf"/>
</dbReference>
<comment type="similarity">
    <text evidence="5">Belongs to the fem-1 family.</text>
</comment>
<dbReference type="PANTHER" id="PTHR24173">
    <property type="entry name" value="ANKYRIN REPEAT CONTAINING"/>
    <property type="match status" value="1"/>
</dbReference>
<evidence type="ECO:0000256" key="2">
    <source>
        <dbReference type="ARBA" id="ARBA00022737"/>
    </source>
</evidence>
<dbReference type="EMBL" id="CAJRGZ010000019">
    <property type="protein sequence ID" value="CAG5158403.1"/>
    <property type="molecule type" value="Genomic_DNA"/>
</dbReference>
<organism evidence="9 10">
    <name type="scientific">Alternaria atra</name>
    <dbReference type="NCBI Taxonomy" id="119953"/>
    <lineage>
        <taxon>Eukaryota</taxon>
        <taxon>Fungi</taxon>
        <taxon>Dikarya</taxon>
        <taxon>Ascomycota</taxon>
        <taxon>Pezizomycotina</taxon>
        <taxon>Dothideomycetes</taxon>
        <taxon>Pleosporomycetidae</taxon>
        <taxon>Pleosporales</taxon>
        <taxon>Pleosporineae</taxon>
        <taxon>Pleosporaceae</taxon>
        <taxon>Alternaria</taxon>
        <taxon>Alternaria sect. Ulocladioides</taxon>
    </lineage>
</organism>
<reference evidence="9" key="1">
    <citation type="submission" date="2021-05" db="EMBL/GenBank/DDBJ databases">
        <authorList>
            <person name="Stam R."/>
        </authorList>
    </citation>
    <scope>NUCLEOTIDE SEQUENCE</scope>
    <source>
        <strain evidence="9">CS162</strain>
    </source>
</reference>
<keyword evidence="4 6" id="KW-0040">ANK repeat</keyword>
<dbReference type="InterPro" id="IPR008271">
    <property type="entry name" value="Ser/Thr_kinase_AS"/>
</dbReference>
<dbReference type="InterPro" id="IPR000719">
    <property type="entry name" value="Prot_kinase_dom"/>
</dbReference>
<dbReference type="PROSITE" id="PS00108">
    <property type="entry name" value="PROTEIN_KINASE_ST"/>
    <property type="match status" value="1"/>
</dbReference>
<dbReference type="InterPro" id="IPR011009">
    <property type="entry name" value="Kinase-like_dom_sf"/>
</dbReference>
<accession>A0A8J2N5Q6</accession>
<feature type="repeat" description="ANK" evidence="6">
    <location>
        <begin position="632"/>
        <end position="658"/>
    </location>
</feature>
<dbReference type="InterPro" id="IPR036770">
    <property type="entry name" value="Ankyrin_rpt-contain_sf"/>
</dbReference>
<dbReference type="PANTHER" id="PTHR24173:SF74">
    <property type="entry name" value="ANKYRIN REPEAT DOMAIN-CONTAINING PROTEIN 16"/>
    <property type="match status" value="1"/>
</dbReference>
<dbReference type="Gene3D" id="1.10.510.10">
    <property type="entry name" value="Transferase(Phosphotransferase) domain 1"/>
    <property type="match status" value="1"/>
</dbReference>
<evidence type="ECO:0000313" key="10">
    <source>
        <dbReference type="Proteomes" id="UP000676310"/>
    </source>
</evidence>
<evidence type="ECO:0000256" key="6">
    <source>
        <dbReference type="PROSITE-ProRule" id="PRU00023"/>
    </source>
</evidence>
<comment type="pathway">
    <text evidence="1">Protein modification; protein ubiquitination.</text>
</comment>
<dbReference type="InterPro" id="IPR002110">
    <property type="entry name" value="Ankyrin_rpt"/>
</dbReference>